<name>A0ACD4NSF7_9HYPH</name>
<evidence type="ECO:0000313" key="2">
    <source>
        <dbReference type="Proteomes" id="UP001163223"/>
    </source>
</evidence>
<dbReference type="Proteomes" id="UP001163223">
    <property type="component" value="Chromosome"/>
</dbReference>
<organism evidence="1 2">
    <name type="scientific">Antarcticirhabdus aurantiaca</name>
    <dbReference type="NCBI Taxonomy" id="2606717"/>
    <lineage>
        <taxon>Bacteria</taxon>
        <taxon>Pseudomonadati</taxon>
        <taxon>Pseudomonadota</taxon>
        <taxon>Alphaproteobacteria</taxon>
        <taxon>Hyphomicrobiales</taxon>
        <taxon>Aurantimonadaceae</taxon>
        <taxon>Antarcticirhabdus</taxon>
    </lineage>
</organism>
<proteinExistence type="predicted"/>
<dbReference type="EMBL" id="CP113520">
    <property type="protein sequence ID" value="WAJ29606.1"/>
    <property type="molecule type" value="Genomic_DNA"/>
</dbReference>
<sequence length="517" mass="56972">MNRRSLLGSLLALAASPALAALARDAFAPAEPFSFEALKVRAAMLAERPFAQRPKVAPEIVGRIFYDDHGAIRPVAERALFRGEAFEVTPFHLGQFFPRPVRLHVVSGGQARELVYDRTMFRMPADSPAQKMPDDAGFAGFRVHEAGRGAEDGDWLAFLGASYFRASGDLSQYGISARGIAINSGGPGTEEFPEFTEFWIEAAQNGRGPTVWALLDGPSVSGAFRFETQRAPETLTDVEATLFFRRSVARLGIAPLTSMFWYGEGEREATYDWRPEVHDSDGLQIETGRGDHLWRPLDNPRHLALSAFSDENPKGFGLMQRDRNGDHYLSQVFFERRPSLWVEPRGDWGRGSVQLVEIPTSGEFMDNVVAFWTPERAPEAGERLDVSYRLRWCEDWFAGGGLARATATRLDMPKRDGGKLHRIFYVYFDGAGLAAPGPVEAVASASDAEVAGLSVQVPPQGPRTARRVTFNLVVDGARKDPVEISLHLTRGGARASETWLYRLEVSNDVAPEQASAG</sequence>
<accession>A0ACD4NSF7</accession>
<reference evidence="1" key="1">
    <citation type="submission" date="2022-11" db="EMBL/GenBank/DDBJ databases">
        <title>beta-Carotene-producing bacterium, Jeongeuplla avenae sp. nov., alleviates the salt stress of Arabidopsis seedlings.</title>
        <authorList>
            <person name="Jiang L."/>
            <person name="Lee J."/>
        </authorList>
    </citation>
    <scope>NUCLEOTIDE SEQUENCE</scope>
    <source>
        <strain evidence="1">DY_R2A_6</strain>
    </source>
</reference>
<protein>
    <submittedName>
        <fullName evidence="1">Glucan biosynthesis protein</fullName>
    </submittedName>
</protein>
<gene>
    <name evidence="1" type="ORF">OXU80_05060</name>
</gene>
<evidence type="ECO:0000313" key="1">
    <source>
        <dbReference type="EMBL" id="WAJ29606.1"/>
    </source>
</evidence>
<keyword evidence="2" id="KW-1185">Reference proteome</keyword>